<dbReference type="Proteomes" id="UP000186136">
    <property type="component" value="Unassembled WGS sequence"/>
</dbReference>
<dbReference type="InterPro" id="IPR010989">
    <property type="entry name" value="SNARE"/>
</dbReference>
<dbReference type="InterPro" id="IPR021538">
    <property type="entry name" value="Syntaxin-5_N"/>
</dbReference>
<dbReference type="GO" id="GO:0005484">
    <property type="term" value="F:SNAP receptor activity"/>
    <property type="evidence" value="ECO:0007669"/>
    <property type="project" value="InterPro"/>
</dbReference>
<keyword evidence="5 9" id="KW-1133">Transmembrane helix</keyword>
<dbReference type="CDD" id="cd15844">
    <property type="entry name" value="SNARE_syntaxin5"/>
    <property type="match status" value="1"/>
</dbReference>
<feature type="transmembrane region" description="Helical" evidence="9">
    <location>
        <begin position="361"/>
        <end position="380"/>
    </location>
</feature>
<feature type="region of interest" description="Disordered" evidence="8">
    <location>
        <begin position="30"/>
        <end position="64"/>
    </location>
</feature>
<dbReference type="GO" id="GO:0000139">
    <property type="term" value="C:Golgi membrane"/>
    <property type="evidence" value="ECO:0007669"/>
    <property type="project" value="TreeGrafter"/>
</dbReference>
<protein>
    <recommendedName>
        <fullName evidence="10">t-SNARE coiled-coil homology domain-containing protein</fullName>
    </recommendedName>
</protein>
<accession>A0A1Q2YIX0</accession>
<evidence type="ECO:0000313" key="12">
    <source>
        <dbReference type="Proteomes" id="UP000186136"/>
    </source>
</evidence>
<keyword evidence="12" id="KW-1185">Reference proteome</keyword>
<dbReference type="GO" id="GO:0006888">
    <property type="term" value="P:endoplasmic reticulum to Golgi vesicle-mediated transport"/>
    <property type="evidence" value="ECO:0007669"/>
    <property type="project" value="TreeGrafter"/>
</dbReference>
<dbReference type="AlphaFoldDB" id="A0A1Q2YIX0"/>
<comment type="similarity">
    <text evidence="2">Belongs to the syntaxin family.</text>
</comment>
<organism evidence="11 12">
    <name type="scientific">Pichia membranifaciens</name>
    <dbReference type="NCBI Taxonomy" id="4926"/>
    <lineage>
        <taxon>Eukaryota</taxon>
        <taxon>Fungi</taxon>
        <taxon>Dikarya</taxon>
        <taxon>Ascomycota</taxon>
        <taxon>Saccharomycotina</taxon>
        <taxon>Pichiomycetes</taxon>
        <taxon>Pichiales</taxon>
        <taxon>Pichiaceae</taxon>
        <taxon>Pichia</taxon>
    </lineage>
</organism>
<evidence type="ECO:0000256" key="7">
    <source>
        <dbReference type="ARBA" id="ARBA00023136"/>
    </source>
</evidence>
<name>A0A1Q2YIX0_9ASCO</name>
<keyword evidence="3" id="KW-0813">Transport</keyword>
<feature type="compositionally biased region" description="Low complexity" evidence="8">
    <location>
        <begin position="36"/>
        <end position="55"/>
    </location>
</feature>
<dbReference type="InterPro" id="IPR000727">
    <property type="entry name" value="T_SNARE_dom"/>
</dbReference>
<dbReference type="Gene3D" id="1.20.58.70">
    <property type="match status" value="1"/>
</dbReference>
<dbReference type="SUPFAM" id="SSF47661">
    <property type="entry name" value="t-snare proteins"/>
    <property type="match status" value="1"/>
</dbReference>
<evidence type="ECO:0000256" key="6">
    <source>
        <dbReference type="ARBA" id="ARBA00023054"/>
    </source>
</evidence>
<evidence type="ECO:0000256" key="1">
    <source>
        <dbReference type="ARBA" id="ARBA00004211"/>
    </source>
</evidence>
<dbReference type="SMART" id="SM00397">
    <property type="entry name" value="t_SNARE"/>
    <property type="match status" value="1"/>
</dbReference>
<evidence type="ECO:0000256" key="2">
    <source>
        <dbReference type="ARBA" id="ARBA00009063"/>
    </source>
</evidence>
<comment type="subcellular location">
    <subcellularLocation>
        <location evidence="1">Membrane</location>
        <topology evidence="1">Single-pass type IV membrane protein</topology>
    </subcellularLocation>
</comment>
<dbReference type="Pfam" id="PF05739">
    <property type="entry name" value="SNARE"/>
    <property type="match status" value="1"/>
</dbReference>
<dbReference type="GO" id="GO:0006906">
    <property type="term" value="P:vesicle fusion"/>
    <property type="evidence" value="ECO:0007669"/>
    <property type="project" value="TreeGrafter"/>
</dbReference>
<dbReference type="PROSITE" id="PS50192">
    <property type="entry name" value="T_SNARE"/>
    <property type="match status" value="1"/>
</dbReference>
<dbReference type="GO" id="GO:0031201">
    <property type="term" value="C:SNARE complex"/>
    <property type="evidence" value="ECO:0007669"/>
    <property type="project" value="TreeGrafter"/>
</dbReference>
<dbReference type="PROSITE" id="PS00914">
    <property type="entry name" value="SYNTAXIN"/>
    <property type="match status" value="1"/>
</dbReference>
<keyword evidence="7 9" id="KW-0472">Membrane</keyword>
<dbReference type="OrthoDB" id="421009at2759"/>
<dbReference type="GO" id="GO:0006886">
    <property type="term" value="P:intracellular protein transport"/>
    <property type="evidence" value="ECO:0007669"/>
    <property type="project" value="InterPro"/>
</dbReference>
<evidence type="ECO:0000259" key="10">
    <source>
        <dbReference type="PROSITE" id="PS50192"/>
    </source>
</evidence>
<dbReference type="EMBL" id="BDGI01000124">
    <property type="protein sequence ID" value="GAV29498.1"/>
    <property type="molecule type" value="Genomic_DNA"/>
</dbReference>
<evidence type="ECO:0000313" key="11">
    <source>
        <dbReference type="EMBL" id="GAV29498.1"/>
    </source>
</evidence>
<evidence type="ECO:0000256" key="5">
    <source>
        <dbReference type="ARBA" id="ARBA00022989"/>
    </source>
</evidence>
<feature type="domain" description="T-SNARE coiled-coil homology" evidence="10">
    <location>
        <begin position="290"/>
        <end position="352"/>
    </location>
</feature>
<evidence type="ECO:0000256" key="8">
    <source>
        <dbReference type="SAM" id="MobiDB-lite"/>
    </source>
</evidence>
<dbReference type="PANTHER" id="PTHR19957:SF3">
    <property type="entry name" value="SYNTAXIN-5"/>
    <property type="match status" value="1"/>
</dbReference>
<proteinExistence type="inferred from homology"/>
<keyword evidence="6" id="KW-0175">Coiled coil</keyword>
<dbReference type="PANTHER" id="PTHR19957">
    <property type="entry name" value="SYNTAXIN"/>
    <property type="match status" value="1"/>
</dbReference>
<dbReference type="GO" id="GO:0048278">
    <property type="term" value="P:vesicle docking"/>
    <property type="evidence" value="ECO:0007669"/>
    <property type="project" value="TreeGrafter"/>
</dbReference>
<dbReference type="Pfam" id="PF11416">
    <property type="entry name" value="Syntaxin-5_N"/>
    <property type="match status" value="1"/>
</dbReference>
<dbReference type="InterPro" id="IPR006012">
    <property type="entry name" value="Syntaxin/epimorphin_CS"/>
</dbReference>
<dbReference type="InterPro" id="IPR045242">
    <property type="entry name" value="Syntaxin"/>
</dbReference>
<evidence type="ECO:0000256" key="3">
    <source>
        <dbReference type="ARBA" id="ARBA00022448"/>
    </source>
</evidence>
<dbReference type="GO" id="GO:0000149">
    <property type="term" value="F:SNARE binding"/>
    <property type="evidence" value="ECO:0007669"/>
    <property type="project" value="TreeGrafter"/>
</dbReference>
<comment type="caution">
    <text evidence="11">The sequence shown here is derived from an EMBL/GenBank/DDBJ whole genome shotgun (WGS) entry which is preliminary data.</text>
</comment>
<sequence>MEVYSANSIQDRTFEFQQAVNTFSRQEKLHHKGVNVKGPAGPVSAPAPAEASSGKGNAGGKSEFNKQAGQIAKEIIRVTGALSKLAQLTKRKQLFGDKPTDIVELTYIIKQDIFRIERELKSLKSLQVSGQRGKSNSGSDAQLNMYNKNIVQLLNTKTKNISENFKDVLQARQRTEMLQRSRQEQLLAAVKSSVGSATGEYGHANGDNDKINGVNGQIPYAVRAAAKNMAGSAGSPGMGTSDNPFLASLDLGTAAASGSGDANHPDDYGGAMLSLPDQSQQLLLLEEQNNQYIQERSNAVDAIESTINEVGGLFQQLATMVQEQGEVIQRIDTNVEDVSLNIGGAQRELMKYYHNVSSNRWLMLKIFGVLIVFFLMWVLIS</sequence>
<evidence type="ECO:0000256" key="4">
    <source>
        <dbReference type="ARBA" id="ARBA00022692"/>
    </source>
</evidence>
<keyword evidence="4 9" id="KW-0812">Transmembrane</keyword>
<evidence type="ECO:0000256" key="9">
    <source>
        <dbReference type="SAM" id="Phobius"/>
    </source>
</evidence>
<gene>
    <name evidence="11" type="ORF">PMKS-002999</name>
</gene>
<reference evidence="11 12" key="1">
    <citation type="submission" date="2016-08" db="EMBL/GenBank/DDBJ databases">
        <title>Whole genome shotgun sequence of Pichia membranifaciens KS47-1.</title>
        <authorList>
            <person name="Konishi M."/>
            <person name="Ishida M."/>
            <person name="Arakawa T."/>
            <person name="Kato Y."/>
            <person name="Horiuchi J."/>
        </authorList>
    </citation>
    <scope>NUCLEOTIDE SEQUENCE [LARGE SCALE GENOMIC DNA]</scope>
    <source>
        <strain evidence="11 12">KS47-1</strain>
    </source>
</reference>